<keyword evidence="1" id="KW-0472">Membrane</keyword>
<feature type="transmembrane region" description="Helical" evidence="1">
    <location>
        <begin position="144"/>
        <end position="164"/>
    </location>
</feature>
<keyword evidence="3" id="KW-1185">Reference proteome</keyword>
<evidence type="ECO:0000256" key="1">
    <source>
        <dbReference type="SAM" id="Phobius"/>
    </source>
</evidence>
<dbReference type="EMBL" id="CP020474">
    <property type="protein sequence ID" value="ARE84223.1"/>
    <property type="molecule type" value="Genomic_DNA"/>
</dbReference>
<dbReference type="AlphaFoldDB" id="A0A1V0RR27"/>
<dbReference type="KEGG" id="rmm:ROSMUCSMR3_02755"/>
<sequence length="179" mass="19474">MVDALLPRAWVMRALYLALCIALLFLHLLPLAHTPPKWAGPDLVMALTFAWAVRRPDYVPVLLVGLVALGLDLMLQRPPGLWAALMVIGTQTLRNRASALRDLTFAAEWASVASSMIVMTVANRVILAILMVDQAPLGLSLMQLMSTLIAYPAIAFLSHALFGVRKRAPGDLDPAGMRP</sequence>
<reference evidence="2 3" key="1">
    <citation type="submission" date="2017-03" db="EMBL/GenBank/DDBJ databases">
        <title>Genome Sequence of Roseovarius mucosus strain SMR3 Isolated from a culture of the Diatom Skeletonema marinoi.</title>
        <authorList>
            <person name="Topel M."/>
            <person name="Pinder M."/>
            <person name="Johansson O.N."/>
            <person name="Kourtchenko O."/>
            <person name="Godhe A."/>
            <person name="Clarke A.K."/>
        </authorList>
    </citation>
    <scope>NUCLEOTIDE SEQUENCE [LARGE SCALE GENOMIC DNA]</scope>
    <source>
        <strain evidence="2 3">SMR3</strain>
    </source>
</reference>
<evidence type="ECO:0000313" key="3">
    <source>
        <dbReference type="Proteomes" id="UP000192273"/>
    </source>
</evidence>
<organism evidence="2 3">
    <name type="scientific">Roseovarius mucosus</name>
    <dbReference type="NCBI Taxonomy" id="215743"/>
    <lineage>
        <taxon>Bacteria</taxon>
        <taxon>Pseudomonadati</taxon>
        <taxon>Pseudomonadota</taxon>
        <taxon>Alphaproteobacteria</taxon>
        <taxon>Rhodobacterales</taxon>
        <taxon>Roseobacteraceae</taxon>
        <taxon>Roseovarius</taxon>
    </lineage>
</organism>
<dbReference type="RefSeq" id="WP_198385524.1">
    <property type="nucleotide sequence ID" value="NZ_CP020474.1"/>
</dbReference>
<keyword evidence="1" id="KW-0812">Transmembrane</keyword>
<proteinExistence type="predicted"/>
<dbReference type="Proteomes" id="UP000192273">
    <property type="component" value="Chromosome"/>
</dbReference>
<gene>
    <name evidence="2" type="ORF">ROSMUCSMR3_02755</name>
</gene>
<feature type="transmembrane region" description="Helical" evidence="1">
    <location>
        <begin position="109"/>
        <end position="132"/>
    </location>
</feature>
<accession>A0A1V0RR27</accession>
<keyword evidence="1" id="KW-1133">Transmembrane helix</keyword>
<protein>
    <submittedName>
        <fullName evidence="2">Rod shape-determining protein MreD</fullName>
    </submittedName>
</protein>
<name>A0A1V0RR27_9RHOB</name>
<evidence type="ECO:0000313" key="2">
    <source>
        <dbReference type="EMBL" id="ARE84223.1"/>
    </source>
</evidence>